<dbReference type="InterPro" id="IPR003594">
    <property type="entry name" value="HATPase_dom"/>
</dbReference>
<name>A0A1I2J658_9ACTN</name>
<dbReference type="RefSeq" id="WP_093715844.1">
    <property type="nucleotide sequence ID" value="NZ_FONG01000016.1"/>
</dbReference>
<dbReference type="SUPFAM" id="SSF55874">
    <property type="entry name" value="ATPase domain of HSP90 chaperone/DNA topoisomerase II/histidine kinase"/>
    <property type="match status" value="1"/>
</dbReference>
<dbReference type="Pfam" id="PF13581">
    <property type="entry name" value="HATPase_c_2"/>
    <property type="match status" value="1"/>
</dbReference>
<keyword evidence="3" id="KW-0808">Transferase</keyword>
<dbReference type="STRING" id="380248.SAMN05216251_11677"/>
<dbReference type="Gene3D" id="3.30.565.10">
    <property type="entry name" value="Histidine kinase-like ATPase, C-terminal domain"/>
    <property type="match status" value="1"/>
</dbReference>
<reference evidence="3 4" key="1">
    <citation type="submission" date="2016-10" db="EMBL/GenBank/DDBJ databases">
        <authorList>
            <person name="de Groot N.N."/>
        </authorList>
    </citation>
    <scope>NUCLEOTIDE SEQUENCE [LARGE SCALE GENOMIC DNA]</scope>
    <source>
        <strain evidence="3 4">CGMCC 4.3510</strain>
    </source>
</reference>
<dbReference type="InterPro" id="IPR050267">
    <property type="entry name" value="Anti-sigma-factor_SerPK"/>
</dbReference>
<dbReference type="OrthoDB" id="4251531at2"/>
<evidence type="ECO:0000313" key="4">
    <source>
        <dbReference type="Proteomes" id="UP000199323"/>
    </source>
</evidence>
<protein>
    <submittedName>
        <fullName evidence="3">Anti-sigma regulatory factor (Ser/Thr protein kinase)</fullName>
    </submittedName>
</protein>
<sequence length="139" mass="14788">MHASPAHELVLWPAVRSSVPDARHQLAVILAEWKLHGLTDAASLVLSELMTNALQHARRGTLVGSEIGTVYARLADGVRIEVHDGSADRPERRAAEPGELAEGGRGLALVDALTGGRWGFGGRDGVGKVVWAEVTRGEE</sequence>
<organism evidence="3 4">
    <name type="scientific">Actinacidiphila alni</name>
    <dbReference type="NCBI Taxonomy" id="380248"/>
    <lineage>
        <taxon>Bacteria</taxon>
        <taxon>Bacillati</taxon>
        <taxon>Actinomycetota</taxon>
        <taxon>Actinomycetes</taxon>
        <taxon>Kitasatosporales</taxon>
        <taxon>Streptomycetaceae</taxon>
        <taxon>Actinacidiphila</taxon>
    </lineage>
</organism>
<dbReference type="CDD" id="cd16936">
    <property type="entry name" value="HATPase_RsbW-like"/>
    <property type="match status" value="1"/>
</dbReference>
<evidence type="ECO:0000313" key="3">
    <source>
        <dbReference type="EMBL" id="SFF49500.1"/>
    </source>
</evidence>
<feature type="domain" description="Histidine kinase/HSP90-like ATPase" evidence="2">
    <location>
        <begin position="17"/>
        <end position="114"/>
    </location>
</feature>
<dbReference type="PANTHER" id="PTHR35526:SF3">
    <property type="entry name" value="ANTI-SIGMA-F FACTOR RSBW"/>
    <property type="match status" value="1"/>
</dbReference>
<accession>A0A1I2J658</accession>
<dbReference type="AlphaFoldDB" id="A0A1I2J658"/>
<evidence type="ECO:0000259" key="2">
    <source>
        <dbReference type="Pfam" id="PF13581"/>
    </source>
</evidence>
<dbReference type="Proteomes" id="UP000199323">
    <property type="component" value="Unassembled WGS sequence"/>
</dbReference>
<gene>
    <name evidence="3" type="ORF">SAMN05216251_11677</name>
</gene>
<keyword evidence="4" id="KW-1185">Reference proteome</keyword>
<proteinExistence type="predicted"/>
<dbReference type="GO" id="GO:0004674">
    <property type="term" value="F:protein serine/threonine kinase activity"/>
    <property type="evidence" value="ECO:0007669"/>
    <property type="project" value="UniProtKB-KW"/>
</dbReference>
<evidence type="ECO:0000256" key="1">
    <source>
        <dbReference type="ARBA" id="ARBA00022527"/>
    </source>
</evidence>
<keyword evidence="1" id="KW-0723">Serine/threonine-protein kinase</keyword>
<dbReference type="PANTHER" id="PTHR35526">
    <property type="entry name" value="ANTI-SIGMA-F FACTOR RSBW-RELATED"/>
    <property type="match status" value="1"/>
</dbReference>
<dbReference type="EMBL" id="FONG01000016">
    <property type="protein sequence ID" value="SFF49500.1"/>
    <property type="molecule type" value="Genomic_DNA"/>
</dbReference>
<dbReference type="InterPro" id="IPR036890">
    <property type="entry name" value="HATPase_C_sf"/>
</dbReference>
<keyword evidence="3" id="KW-0418">Kinase</keyword>